<dbReference type="Proteomes" id="UP000199687">
    <property type="component" value="Unassembled WGS sequence"/>
</dbReference>
<feature type="transmembrane region" description="Helical" evidence="1">
    <location>
        <begin position="12"/>
        <end position="31"/>
    </location>
</feature>
<keyword evidence="2" id="KW-0969">Cilium</keyword>
<keyword evidence="1" id="KW-0812">Transmembrane</keyword>
<evidence type="ECO:0000256" key="1">
    <source>
        <dbReference type="SAM" id="Phobius"/>
    </source>
</evidence>
<keyword evidence="2" id="KW-0966">Cell projection</keyword>
<protein>
    <submittedName>
        <fullName evidence="2">Flagellar FliL protein</fullName>
    </submittedName>
</protein>
<name>A0A1H9L5V8_9BACI</name>
<keyword evidence="1" id="KW-0472">Membrane</keyword>
<dbReference type="AlphaFoldDB" id="A0A1H9L5V8"/>
<accession>A0A1H9L5V8</accession>
<evidence type="ECO:0000313" key="3">
    <source>
        <dbReference type="Proteomes" id="UP000199687"/>
    </source>
</evidence>
<sequence>MIKMNPKLLRVLVIALVVIVIGGGATLYFLINSQVKADEELTIDEMVKYSYTTDEMKTDLSDGSFVLIQFQFITDGKKAVEEIEKREFQVKNEFIKQSINLTENDFRENLPQLEENIMNAMNQEMTEGKIVEVLIISKVIQ</sequence>
<keyword evidence="2" id="KW-0282">Flagellum</keyword>
<dbReference type="STRING" id="531814.SAMN04487944_101107"/>
<organism evidence="2 3">
    <name type="scientific">Gracilibacillus ureilyticus</name>
    <dbReference type="NCBI Taxonomy" id="531814"/>
    <lineage>
        <taxon>Bacteria</taxon>
        <taxon>Bacillati</taxon>
        <taxon>Bacillota</taxon>
        <taxon>Bacilli</taxon>
        <taxon>Bacillales</taxon>
        <taxon>Bacillaceae</taxon>
        <taxon>Gracilibacillus</taxon>
    </lineage>
</organism>
<keyword evidence="3" id="KW-1185">Reference proteome</keyword>
<dbReference type="EMBL" id="FOGL01000001">
    <property type="protein sequence ID" value="SER06545.1"/>
    <property type="molecule type" value="Genomic_DNA"/>
</dbReference>
<keyword evidence="1" id="KW-1133">Transmembrane helix</keyword>
<proteinExistence type="predicted"/>
<gene>
    <name evidence="2" type="ORF">SAMN04487944_101107</name>
</gene>
<reference evidence="2 3" key="1">
    <citation type="submission" date="2016-10" db="EMBL/GenBank/DDBJ databases">
        <authorList>
            <person name="de Groot N.N."/>
        </authorList>
    </citation>
    <scope>NUCLEOTIDE SEQUENCE [LARGE SCALE GENOMIC DNA]</scope>
    <source>
        <strain evidence="2 3">CGMCC 1.7727</strain>
    </source>
</reference>
<evidence type="ECO:0000313" key="2">
    <source>
        <dbReference type="EMBL" id="SER06545.1"/>
    </source>
</evidence>